<feature type="domain" description="Homeobox" evidence="7">
    <location>
        <begin position="18"/>
        <end position="78"/>
    </location>
</feature>
<protein>
    <recommendedName>
        <fullName evidence="12">Homeobox domain-containing protein</fullName>
    </recommendedName>
</protein>
<feature type="compositionally biased region" description="Basic and acidic residues" evidence="6">
    <location>
        <begin position="359"/>
        <end position="437"/>
    </location>
</feature>
<evidence type="ECO:0000256" key="4">
    <source>
        <dbReference type="PROSITE-ProRule" id="PRU00108"/>
    </source>
</evidence>
<comment type="caution">
    <text evidence="10">The sequence shown here is derived from an EMBL/GenBank/DDBJ whole genome shotgun (WGS) entry which is preliminary data.</text>
</comment>
<keyword evidence="4 5" id="KW-0238">DNA-binding</keyword>
<proteinExistence type="predicted"/>
<feature type="compositionally biased region" description="Acidic residues" evidence="6">
    <location>
        <begin position="234"/>
        <end position="246"/>
    </location>
</feature>
<keyword evidence="4 5" id="KW-0371">Homeobox</keyword>
<evidence type="ECO:0000259" key="7">
    <source>
        <dbReference type="PROSITE" id="PS50071"/>
    </source>
</evidence>
<feature type="region of interest" description="Disordered" evidence="6">
    <location>
        <begin position="525"/>
        <end position="610"/>
    </location>
</feature>
<dbReference type="GO" id="GO:0005634">
    <property type="term" value="C:nucleus"/>
    <property type="evidence" value="ECO:0007669"/>
    <property type="project" value="UniProtKB-SubCell"/>
</dbReference>
<evidence type="ECO:0000259" key="8">
    <source>
        <dbReference type="PROSITE" id="PS50827"/>
    </source>
</evidence>
<feature type="compositionally biased region" description="Pro residues" evidence="6">
    <location>
        <begin position="171"/>
        <end position="192"/>
    </location>
</feature>
<dbReference type="PANTHER" id="PTHR36968">
    <property type="entry name" value="HOMEOBOX-DDT DOMAIN PROTEIN RLT2"/>
    <property type="match status" value="1"/>
</dbReference>
<dbReference type="InterPro" id="IPR009057">
    <property type="entry name" value="Homeodomain-like_sf"/>
</dbReference>
<evidence type="ECO:0000256" key="6">
    <source>
        <dbReference type="SAM" id="MobiDB-lite"/>
    </source>
</evidence>
<dbReference type="PROSITE" id="PS51913">
    <property type="entry name" value="HTH_HARE"/>
    <property type="match status" value="1"/>
</dbReference>
<feature type="compositionally biased region" description="Low complexity" evidence="6">
    <location>
        <begin position="133"/>
        <end position="157"/>
    </location>
</feature>
<feature type="DNA-binding region" description="Homeobox" evidence="4">
    <location>
        <begin position="20"/>
        <end position="79"/>
    </location>
</feature>
<dbReference type="GO" id="GO:0003677">
    <property type="term" value="F:DNA binding"/>
    <property type="evidence" value="ECO:0007669"/>
    <property type="project" value="UniProtKB-UniRule"/>
</dbReference>
<dbReference type="PROSITE" id="PS50071">
    <property type="entry name" value="HOMEOBOX_2"/>
    <property type="match status" value="1"/>
</dbReference>
<feature type="domain" description="DDT" evidence="8">
    <location>
        <begin position="622"/>
        <end position="682"/>
    </location>
</feature>
<accession>A0AAD3DJL4</accession>
<keyword evidence="11" id="KW-1185">Reference proteome</keyword>
<feature type="region of interest" description="Disordered" evidence="6">
    <location>
        <begin position="116"/>
        <end position="250"/>
    </location>
</feature>
<feature type="region of interest" description="Disordered" evidence="6">
    <location>
        <begin position="458"/>
        <end position="513"/>
    </location>
</feature>
<keyword evidence="2" id="KW-0804">Transcription</keyword>
<dbReference type="Pfam" id="PF02791">
    <property type="entry name" value="DDT"/>
    <property type="match status" value="1"/>
</dbReference>
<dbReference type="InterPro" id="IPR044977">
    <property type="entry name" value="RLT1-3"/>
</dbReference>
<name>A0AAD3DJL4_9CHLO</name>
<evidence type="ECO:0000256" key="3">
    <source>
        <dbReference type="ARBA" id="ARBA00023242"/>
    </source>
</evidence>
<dbReference type="InterPro" id="IPR018501">
    <property type="entry name" value="DDT_dom"/>
</dbReference>
<comment type="subcellular location">
    <subcellularLocation>
        <location evidence="1 4 5">Nucleus</location>
    </subcellularLocation>
</comment>
<feature type="region of interest" description="Disordered" evidence="6">
    <location>
        <begin position="347"/>
        <end position="437"/>
    </location>
</feature>
<keyword evidence="3 4" id="KW-0539">Nucleus</keyword>
<dbReference type="AlphaFoldDB" id="A0AAD3DJL4"/>
<evidence type="ECO:0000256" key="1">
    <source>
        <dbReference type="ARBA" id="ARBA00004123"/>
    </source>
</evidence>
<evidence type="ECO:0008006" key="12">
    <source>
        <dbReference type="Google" id="ProtNLM"/>
    </source>
</evidence>
<dbReference type="SMART" id="SM00389">
    <property type="entry name" value="HOX"/>
    <property type="match status" value="1"/>
</dbReference>
<dbReference type="Gene3D" id="1.10.10.60">
    <property type="entry name" value="Homeodomain-like"/>
    <property type="match status" value="1"/>
</dbReference>
<feature type="compositionally biased region" description="Gly residues" evidence="6">
    <location>
        <begin position="215"/>
        <end position="224"/>
    </location>
</feature>
<feature type="compositionally biased region" description="Basic and acidic residues" evidence="6">
    <location>
        <begin position="458"/>
        <end position="483"/>
    </location>
</feature>
<feature type="compositionally biased region" description="Low complexity" evidence="6">
    <location>
        <begin position="83"/>
        <end position="102"/>
    </location>
</feature>
<dbReference type="SMART" id="SM00571">
    <property type="entry name" value="DDT"/>
    <property type="match status" value="1"/>
</dbReference>
<sequence>MEPADAGAGGASAEGKTKAPPKPRQNKTPLQKEVLEASYQLNQHPSVEHRKALGDRIGLTEQEVQAWFTNRRRRDKAAEKKAGATTTSAASGTPGGAAPSAALGAAPSLVVAVSGAPAGTLPHVPPAGGTPGPSGTSPGSAKAKAPRAPKAPKQSPSVPAATSAAGVTPSAIPPAQPAGLPPVPGAPAPAPGGPAGLARHVPPPHLAVAAAAGSGIAGGGGGAASSGAGSRQEAEEETEEGDDEMSDAAAAAWEGIRTLCVAARSTLPVPYREDGPPLGFFFDEPPMPGQQLVGASSKRRRIVLGQDLVAEADEEGVKSVLLRKPGGGKPSAPGPVGVMTVAELEMRRRELQQQQQLLEEGHADDPEYKGPGGRRADDAVKREQERLRRELLRQQEKLERDRKREEDERHREMERSERERKKLADKLEKERAKEEARKLKEVEKMKIAEERELRRLEAAREKERKAEERRRAVEERKREKETARALAQHGRLVMRRREGAGGPPDDEELEYRQLLLAAGIDPATVADADEEATDAAAAGGDAGTGAAAAAGGGGDQPMADAGAATPPPQPRKRPRPDLPRPEFPPPSLGLEPAWPSADDDEAAAAAAGLTPGGGGAPDGFNGAVGTELLVVWSFLRSFADLFGVEVPSLEGLLGALAEGEESRLLGEVHCALLRLLQADMEDAHDERERVGRQTGAAPNFMDRSVVGYAALLEEAWAWGFEVDSWRAHLNALTWPEVLRQVAVVLGRGRTRPHVRRGAGEAAGAAKGPRIKGYENEDVLDDGSTGGTLKLRMPARLVHGTVKAAAWQVLASAGPSGLSVGDMVRRIQRTGLREMRSSKTPEAVIAGSLARDLLFMRVQPATWA</sequence>
<dbReference type="PANTHER" id="PTHR36968:SF5">
    <property type="entry name" value="HOMEOBOX-DDT DOMAIN PROTEIN RLT2"/>
    <property type="match status" value="1"/>
</dbReference>
<dbReference type="CDD" id="cd00086">
    <property type="entry name" value="homeodomain"/>
    <property type="match status" value="1"/>
</dbReference>
<evidence type="ECO:0000256" key="2">
    <source>
        <dbReference type="ARBA" id="ARBA00023163"/>
    </source>
</evidence>
<evidence type="ECO:0000256" key="5">
    <source>
        <dbReference type="RuleBase" id="RU000682"/>
    </source>
</evidence>
<feature type="non-terminal residue" evidence="10">
    <location>
        <position position="1"/>
    </location>
</feature>
<dbReference type="Pfam" id="PF05066">
    <property type="entry name" value="HARE-HTH"/>
    <property type="match status" value="1"/>
</dbReference>
<reference evidence="10 11" key="1">
    <citation type="journal article" date="2021" name="Sci. Rep.">
        <title>Genome sequencing of the multicellular alga Astrephomene provides insights into convergent evolution of germ-soma differentiation.</title>
        <authorList>
            <person name="Yamashita S."/>
            <person name="Yamamoto K."/>
            <person name="Matsuzaki R."/>
            <person name="Suzuki S."/>
            <person name="Yamaguchi H."/>
            <person name="Hirooka S."/>
            <person name="Minakuchi Y."/>
            <person name="Miyagishima S."/>
            <person name="Kawachi M."/>
            <person name="Toyoda A."/>
            <person name="Nozaki H."/>
        </authorList>
    </citation>
    <scope>NUCLEOTIDE SEQUENCE [LARGE SCALE GENOMIC DNA]</scope>
    <source>
        <strain evidence="10 11">NIES-4017</strain>
    </source>
</reference>
<feature type="domain" description="HTH HARE-type" evidence="9">
    <location>
        <begin position="799"/>
        <end position="863"/>
    </location>
</feature>
<dbReference type="EMBL" id="BMAR01000001">
    <property type="protein sequence ID" value="GFR41131.1"/>
    <property type="molecule type" value="Genomic_DNA"/>
</dbReference>
<evidence type="ECO:0000313" key="10">
    <source>
        <dbReference type="EMBL" id="GFR41131.1"/>
    </source>
</evidence>
<evidence type="ECO:0000313" key="11">
    <source>
        <dbReference type="Proteomes" id="UP001054857"/>
    </source>
</evidence>
<gene>
    <name evidence="10" type="ORF">Agub_g1779</name>
</gene>
<dbReference type="InterPro" id="IPR007759">
    <property type="entry name" value="Asxl_HARE-HTH"/>
</dbReference>
<organism evidence="10 11">
    <name type="scientific">Astrephomene gubernaculifera</name>
    <dbReference type="NCBI Taxonomy" id="47775"/>
    <lineage>
        <taxon>Eukaryota</taxon>
        <taxon>Viridiplantae</taxon>
        <taxon>Chlorophyta</taxon>
        <taxon>core chlorophytes</taxon>
        <taxon>Chlorophyceae</taxon>
        <taxon>CS clade</taxon>
        <taxon>Chlamydomonadales</taxon>
        <taxon>Astrephomenaceae</taxon>
        <taxon>Astrephomene</taxon>
    </lineage>
</organism>
<dbReference type="Proteomes" id="UP001054857">
    <property type="component" value="Unassembled WGS sequence"/>
</dbReference>
<evidence type="ECO:0000259" key="9">
    <source>
        <dbReference type="PROSITE" id="PS51913"/>
    </source>
</evidence>
<feature type="region of interest" description="Disordered" evidence="6">
    <location>
        <begin position="1"/>
        <end position="102"/>
    </location>
</feature>
<dbReference type="PROSITE" id="PS50827">
    <property type="entry name" value="DDT"/>
    <property type="match status" value="1"/>
</dbReference>
<feature type="compositionally biased region" description="Low complexity" evidence="6">
    <location>
        <begin position="534"/>
        <end position="549"/>
    </location>
</feature>
<dbReference type="InterPro" id="IPR001356">
    <property type="entry name" value="HD"/>
</dbReference>
<dbReference type="SUPFAM" id="SSF46689">
    <property type="entry name" value="Homeodomain-like"/>
    <property type="match status" value="1"/>
</dbReference>
<dbReference type="GO" id="GO:0006357">
    <property type="term" value="P:regulation of transcription by RNA polymerase II"/>
    <property type="evidence" value="ECO:0007669"/>
    <property type="project" value="InterPro"/>
</dbReference>
<dbReference type="Pfam" id="PF00046">
    <property type="entry name" value="Homeodomain"/>
    <property type="match status" value="1"/>
</dbReference>